<feature type="modified residue" description="4-aspartylphosphate" evidence="1">
    <location>
        <position position="54"/>
    </location>
</feature>
<keyword evidence="1" id="KW-0597">Phosphoprotein</keyword>
<evidence type="ECO:0000259" key="2">
    <source>
        <dbReference type="PROSITE" id="PS50110"/>
    </source>
</evidence>
<organism evidence="3 4">
    <name type="scientific">Hyalangium rubrum</name>
    <dbReference type="NCBI Taxonomy" id="3103134"/>
    <lineage>
        <taxon>Bacteria</taxon>
        <taxon>Pseudomonadati</taxon>
        <taxon>Myxococcota</taxon>
        <taxon>Myxococcia</taxon>
        <taxon>Myxococcales</taxon>
        <taxon>Cystobacterineae</taxon>
        <taxon>Archangiaceae</taxon>
        <taxon>Hyalangium</taxon>
    </lineage>
</organism>
<dbReference type="EMBL" id="JAXIVS010000002">
    <property type="protein sequence ID" value="MDY7226313.1"/>
    <property type="molecule type" value="Genomic_DNA"/>
</dbReference>
<name>A0ABU5GYN3_9BACT</name>
<accession>A0ABU5GYN3</accession>
<dbReference type="CDD" id="cd00156">
    <property type="entry name" value="REC"/>
    <property type="match status" value="1"/>
</dbReference>
<proteinExistence type="predicted"/>
<dbReference type="Proteomes" id="UP001291309">
    <property type="component" value="Unassembled WGS sequence"/>
</dbReference>
<dbReference type="InterPro" id="IPR011006">
    <property type="entry name" value="CheY-like_superfamily"/>
</dbReference>
<evidence type="ECO:0000256" key="1">
    <source>
        <dbReference type="PROSITE-ProRule" id="PRU00169"/>
    </source>
</evidence>
<gene>
    <name evidence="3" type="ORF">SYV04_07950</name>
</gene>
<comment type="caution">
    <text evidence="3">The sequence shown here is derived from an EMBL/GenBank/DDBJ whole genome shotgun (WGS) entry which is preliminary data.</text>
</comment>
<dbReference type="InterPro" id="IPR001789">
    <property type="entry name" value="Sig_transdc_resp-reg_receiver"/>
</dbReference>
<dbReference type="SUPFAM" id="SSF52172">
    <property type="entry name" value="CheY-like"/>
    <property type="match status" value="1"/>
</dbReference>
<feature type="domain" description="Response regulatory" evidence="2">
    <location>
        <begin position="3"/>
        <end position="122"/>
    </location>
</feature>
<sequence length="128" mass="13761">MQRVLVLEDDDDLRFLLCDLLVASGAKACVSVDSFEAMVLRKEQVLECGLALLDVNLGGGVPSGLDAYHWLKEHGFTGGIVFLTGHARSHPLVRQARELTGARVLSKPVNAKELMALVKEPHGPGSTS</sequence>
<dbReference type="PROSITE" id="PS50110">
    <property type="entry name" value="RESPONSE_REGULATORY"/>
    <property type="match status" value="1"/>
</dbReference>
<dbReference type="SMART" id="SM00448">
    <property type="entry name" value="REC"/>
    <property type="match status" value="1"/>
</dbReference>
<evidence type="ECO:0000313" key="3">
    <source>
        <dbReference type="EMBL" id="MDY7226313.1"/>
    </source>
</evidence>
<dbReference type="Gene3D" id="3.40.50.2300">
    <property type="match status" value="1"/>
</dbReference>
<evidence type="ECO:0000313" key="4">
    <source>
        <dbReference type="Proteomes" id="UP001291309"/>
    </source>
</evidence>
<keyword evidence="4" id="KW-1185">Reference proteome</keyword>
<dbReference type="Pfam" id="PF00072">
    <property type="entry name" value="Response_reg"/>
    <property type="match status" value="1"/>
</dbReference>
<protein>
    <submittedName>
        <fullName evidence="3">Response regulator</fullName>
    </submittedName>
</protein>
<reference evidence="3 4" key="1">
    <citation type="submission" date="2023-12" db="EMBL/GenBank/DDBJ databases">
        <title>the genome sequence of Hyalangium sp. s54d21.</title>
        <authorList>
            <person name="Zhang X."/>
        </authorList>
    </citation>
    <scope>NUCLEOTIDE SEQUENCE [LARGE SCALE GENOMIC DNA]</scope>
    <source>
        <strain evidence="4">s54d21</strain>
    </source>
</reference>